<protein>
    <recommendedName>
        <fullName evidence="5 12">Phosphate propanoyltransferase</fullName>
        <ecNumber evidence="4 12">2.3.1.222</ecNumber>
    </recommendedName>
</protein>
<gene>
    <name evidence="13" type="ORF">FKM52_14695</name>
</gene>
<proteinExistence type="inferred from homology"/>
<evidence type="ECO:0000256" key="10">
    <source>
        <dbReference type="ARBA" id="ARBA00024322"/>
    </source>
</evidence>
<organism evidence="13 14">
    <name type="scientific">Mixta tenebrionis</name>
    <dbReference type="NCBI Taxonomy" id="2562439"/>
    <lineage>
        <taxon>Bacteria</taxon>
        <taxon>Pseudomonadati</taxon>
        <taxon>Pseudomonadota</taxon>
        <taxon>Gammaproteobacteria</taxon>
        <taxon>Enterobacterales</taxon>
        <taxon>Erwiniaceae</taxon>
        <taxon>Mixta</taxon>
    </lineage>
</organism>
<evidence type="ECO:0000256" key="4">
    <source>
        <dbReference type="ARBA" id="ARBA00012206"/>
    </source>
</evidence>
<dbReference type="GO" id="GO:0046872">
    <property type="term" value="F:metal ion binding"/>
    <property type="evidence" value="ECO:0007669"/>
    <property type="project" value="UniProtKB-KW"/>
</dbReference>
<evidence type="ECO:0000313" key="14">
    <source>
        <dbReference type="Proteomes" id="UP000319523"/>
    </source>
</evidence>
<dbReference type="GO" id="GO:0051144">
    <property type="term" value="P:1,2-propanediol catabolic process"/>
    <property type="evidence" value="ECO:0007669"/>
    <property type="project" value="UniProtKB-UniPathway"/>
</dbReference>
<evidence type="ECO:0000256" key="7">
    <source>
        <dbReference type="ARBA" id="ARBA00022723"/>
    </source>
</evidence>
<dbReference type="RefSeq" id="WP_141176923.1">
    <property type="nucleotide sequence ID" value="NZ_JBHUFX010000005.1"/>
</dbReference>
<keyword evidence="14" id="KW-1185">Reference proteome</keyword>
<keyword evidence="7" id="KW-0479">Metal-binding</keyword>
<dbReference type="PANTHER" id="PTHR39453:SF1">
    <property type="entry name" value="PHOSPHATE PROPANOYLTRANSFERASE"/>
    <property type="match status" value="1"/>
</dbReference>
<dbReference type="Pfam" id="PF06130">
    <property type="entry name" value="PTAC"/>
    <property type="match status" value="1"/>
</dbReference>
<evidence type="ECO:0000256" key="1">
    <source>
        <dbReference type="ARBA" id="ARBA00001947"/>
    </source>
</evidence>
<keyword evidence="8" id="KW-0862">Zinc</keyword>
<keyword evidence="9 12" id="KW-0012">Acyltransferase</keyword>
<evidence type="ECO:0000256" key="5">
    <source>
        <dbReference type="ARBA" id="ARBA00020837"/>
    </source>
</evidence>
<dbReference type="Proteomes" id="UP000319523">
    <property type="component" value="Unassembled WGS sequence"/>
</dbReference>
<keyword evidence="11" id="KW-1283">Bacterial microcompartment</keyword>
<comment type="subcellular location">
    <subcellularLocation>
        <location evidence="10">Bacterial microcompartment</location>
    </subcellularLocation>
</comment>
<evidence type="ECO:0000256" key="12">
    <source>
        <dbReference type="PIRNR" id="PIRNR010130"/>
    </source>
</evidence>
<accession>A0A506V6F7</accession>
<comment type="catalytic activity">
    <reaction evidence="12">
        <text>propanoyl-CoA + phosphate = propanoyl phosphate + CoA</text>
        <dbReference type="Rhea" id="RHEA:28046"/>
        <dbReference type="ChEBI" id="CHEBI:43474"/>
        <dbReference type="ChEBI" id="CHEBI:57287"/>
        <dbReference type="ChEBI" id="CHEBI:57392"/>
        <dbReference type="ChEBI" id="CHEBI:58933"/>
        <dbReference type="EC" id="2.3.1.222"/>
    </reaction>
</comment>
<dbReference type="GO" id="GO:0031469">
    <property type="term" value="C:bacterial microcompartment"/>
    <property type="evidence" value="ECO:0007669"/>
    <property type="project" value="UniProtKB-SubCell"/>
</dbReference>
<dbReference type="OrthoDB" id="9784365at2"/>
<dbReference type="NCBIfam" id="NF011652">
    <property type="entry name" value="PRK15070.1"/>
    <property type="match status" value="1"/>
</dbReference>
<dbReference type="AlphaFoldDB" id="A0A506V6F7"/>
<evidence type="ECO:0000313" key="13">
    <source>
        <dbReference type="EMBL" id="TPW41491.1"/>
    </source>
</evidence>
<comment type="function">
    <text evidence="12">Involved in 1,2-propanediol (1,2-PD) degradation by catalyzing the conversion of propanoyl-CoA to propanoyl-phosphate.</text>
</comment>
<evidence type="ECO:0000256" key="8">
    <source>
        <dbReference type="ARBA" id="ARBA00022833"/>
    </source>
</evidence>
<name>A0A506V6F7_9GAMM</name>
<dbReference type="EC" id="2.3.1.222" evidence="4 12"/>
<comment type="cofactor">
    <cofactor evidence="1">
        <name>Zn(2+)</name>
        <dbReference type="ChEBI" id="CHEBI:29105"/>
    </cofactor>
</comment>
<evidence type="ECO:0000256" key="3">
    <source>
        <dbReference type="ARBA" id="ARBA00007342"/>
    </source>
</evidence>
<dbReference type="EMBL" id="VHQI01000008">
    <property type="protein sequence ID" value="TPW41491.1"/>
    <property type="molecule type" value="Genomic_DNA"/>
</dbReference>
<reference evidence="13 14" key="1">
    <citation type="submission" date="2019-06" db="EMBL/GenBank/DDBJ databases">
        <authorList>
            <person name="Yang Y."/>
        </authorList>
    </citation>
    <scope>NUCLEOTIDE SEQUENCE [LARGE SCALE GENOMIC DNA]</scope>
    <source>
        <strain evidence="13 14">BIT-26</strain>
    </source>
</reference>
<sequence>MNYNQQQAEWITQQILQELAASGSWAMAKQPAAPQTLAIPIGISNRHVHLSRADMDALFGYGAELTPMKAVKQPGQYAAEQTVTLRGPKGELNKVRVLGPLRSSTQVEISVSDGFALGVKAPVRMSGDLQGSPGIEIIGPCGRVVKTDGVIVAWRHIHISPADAQRFGLRDGMEIDVRTQGQRGGVLSRVVVRVSADAVLEMHIDVEEANAFGLRNGDCVSRVMTETCNG</sequence>
<comment type="pathway">
    <text evidence="2 12">Polyol metabolism; 1,2-propanediol degradation.</text>
</comment>
<comment type="caution">
    <text evidence="13">The sequence shown here is derived from an EMBL/GenBank/DDBJ whole genome shotgun (WGS) entry which is preliminary data.</text>
</comment>
<evidence type="ECO:0000256" key="2">
    <source>
        <dbReference type="ARBA" id="ARBA00004836"/>
    </source>
</evidence>
<dbReference type="PIRSF" id="PIRSF010130">
    <property type="entry name" value="PduL"/>
    <property type="match status" value="1"/>
</dbReference>
<dbReference type="GO" id="GO:0016747">
    <property type="term" value="F:acyltransferase activity, transferring groups other than amino-acyl groups"/>
    <property type="evidence" value="ECO:0007669"/>
    <property type="project" value="InterPro"/>
</dbReference>
<keyword evidence="6 12" id="KW-0808">Transferase</keyword>
<evidence type="ECO:0000256" key="6">
    <source>
        <dbReference type="ARBA" id="ARBA00022679"/>
    </source>
</evidence>
<dbReference type="UniPathway" id="UPA00621"/>
<dbReference type="InterPro" id="IPR008300">
    <property type="entry name" value="PTAC"/>
</dbReference>
<evidence type="ECO:0000256" key="11">
    <source>
        <dbReference type="ARBA" id="ARBA00024446"/>
    </source>
</evidence>
<comment type="similarity">
    <text evidence="3 12">Belongs to the PduL family.</text>
</comment>
<dbReference type="PANTHER" id="PTHR39453">
    <property type="entry name" value="PHOSPHATE PROPANOYLTRANSFERASE"/>
    <property type="match status" value="1"/>
</dbReference>
<evidence type="ECO:0000256" key="9">
    <source>
        <dbReference type="ARBA" id="ARBA00023315"/>
    </source>
</evidence>